<dbReference type="GO" id="GO:0006207">
    <property type="term" value="P:'de novo' pyrimidine nucleobase biosynthetic process"/>
    <property type="evidence" value="ECO:0007669"/>
    <property type="project" value="InterPro"/>
</dbReference>
<evidence type="ECO:0000256" key="4">
    <source>
        <dbReference type="ARBA" id="ARBA00022975"/>
    </source>
</evidence>
<comment type="subunit">
    <text evidence="7">Heterododecamer (2C3:3R2) of six catalytic PyrB chains organized as two trimers (C3), and six regulatory PyrI chains organized as three dimers (R2).</text>
</comment>
<organism evidence="10 11">
    <name type="scientific">Enterococcus saigonensis</name>
    <dbReference type="NCBI Taxonomy" id="1805431"/>
    <lineage>
        <taxon>Bacteria</taxon>
        <taxon>Bacillati</taxon>
        <taxon>Bacillota</taxon>
        <taxon>Bacilli</taxon>
        <taxon>Lactobacillales</taxon>
        <taxon>Enterococcaceae</taxon>
        <taxon>Enterococcus</taxon>
    </lineage>
</organism>
<dbReference type="EMBL" id="AP022822">
    <property type="protein sequence ID" value="BCA85750.1"/>
    <property type="molecule type" value="Genomic_DNA"/>
</dbReference>
<dbReference type="EC" id="2.1.3.2" evidence="7"/>
<dbReference type="SUPFAM" id="SSF53671">
    <property type="entry name" value="Aspartate/ornithine carbamoyltransferase"/>
    <property type="match status" value="1"/>
</dbReference>
<accession>A0A679IBS4</accession>
<evidence type="ECO:0000256" key="5">
    <source>
        <dbReference type="ARBA" id="ARBA00043884"/>
    </source>
</evidence>
<dbReference type="AlphaFoldDB" id="A0A679IBS4"/>
<dbReference type="PANTHER" id="PTHR45753">
    <property type="entry name" value="ORNITHINE CARBAMOYLTRANSFERASE, MITOCHONDRIAL"/>
    <property type="match status" value="1"/>
</dbReference>
<dbReference type="KEGG" id="esg:EsVE80_12730"/>
<dbReference type="Gene3D" id="3.40.50.1370">
    <property type="entry name" value="Aspartate/ornithine carbamoyltransferase"/>
    <property type="match status" value="2"/>
</dbReference>
<comment type="catalytic activity">
    <reaction evidence="6 7">
        <text>carbamoyl phosphate + L-aspartate = N-carbamoyl-L-aspartate + phosphate + H(+)</text>
        <dbReference type="Rhea" id="RHEA:20013"/>
        <dbReference type="ChEBI" id="CHEBI:15378"/>
        <dbReference type="ChEBI" id="CHEBI:29991"/>
        <dbReference type="ChEBI" id="CHEBI:32814"/>
        <dbReference type="ChEBI" id="CHEBI:43474"/>
        <dbReference type="ChEBI" id="CHEBI:58228"/>
        <dbReference type="EC" id="2.1.3.2"/>
    </reaction>
</comment>
<dbReference type="PRINTS" id="PR00100">
    <property type="entry name" value="AOTCASE"/>
</dbReference>
<dbReference type="InterPro" id="IPR006132">
    <property type="entry name" value="Asp/Orn_carbamoyltranf_P-bd"/>
</dbReference>
<dbReference type="Pfam" id="PF02729">
    <property type="entry name" value="OTCace_N"/>
    <property type="match status" value="1"/>
</dbReference>
<dbReference type="GO" id="GO:0004070">
    <property type="term" value="F:aspartate carbamoyltransferase activity"/>
    <property type="evidence" value="ECO:0007669"/>
    <property type="project" value="UniProtKB-UniRule"/>
</dbReference>
<dbReference type="InterPro" id="IPR002082">
    <property type="entry name" value="Asp_carbamoyltransf"/>
</dbReference>
<dbReference type="PRINTS" id="PR00101">
    <property type="entry name" value="ATCASE"/>
</dbReference>
<dbReference type="InterPro" id="IPR006131">
    <property type="entry name" value="Asp_carbamoyltransf_Asp/Orn-bd"/>
</dbReference>
<name>A0A679IBS4_9ENTE</name>
<dbReference type="PROSITE" id="PS00097">
    <property type="entry name" value="CARBAMOYLTRANSFERASE"/>
    <property type="match status" value="1"/>
</dbReference>
<feature type="binding site" evidence="7">
    <location>
        <position position="87"/>
    </location>
    <ligand>
        <name>L-aspartate</name>
        <dbReference type="ChEBI" id="CHEBI:29991"/>
    </ligand>
</feature>
<dbReference type="Pfam" id="PF00185">
    <property type="entry name" value="OTCace"/>
    <property type="match status" value="1"/>
</dbReference>
<dbReference type="PANTHER" id="PTHR45753:SF6">
    <property type="entry name" value="ASPARTATE CARBAMOYLTRANSFERASE"/>
    <property type="match status" value="1"/>
</dbReference>
<feature type="domain" description="Aspartate/ornithine carbamoyltransferase carbamoyl-P binding" evidence="9">
    <location>
        <begin position="11"/>
        <end position="152"/>
    </location>
</feature>
<dbReference type="UniPathway" id="UPA00070">
    <property type="reaction ID" value="UER00116"/>
</dbReference>
<feature type="binding site" evidence="7">
    <location>
        <position position="224"/>
    </location>
    <ligand>
        <name>L-aspartate</name>
        <dbReference type="ChEBI" id="CHEBI:29991"/>
    </ligand>
</feature>
<feature type="binding site" evidence="7">
    <location>
        <position position="60"/>
    </location>
    <ligand>
        <name>carbamoyl phosphate</name>
        <dbReference type="ChEBI" id="CHEBI:58228"/>
    </ligand>
</feature>
<dbReference type="GO" id="GO:0044205">
    <property type="term" value="P:'de novo' UMP biosynthetic process"/>
    <property type="evidence" value="ECO:0007669"/>
    <property type="project" value="UniProtKB-UniRule"/>
</dbReference>
<feature type="binding site" evidence="7">
    <location>
        <position position="142"/>
    </location>
    <ligand>
        <name>carbamoyl phosphate</name>
        <dbReference type="ChEBI" id="CHEBI:58228"/>
    </ligand>
</feature>
<dbReference type="GO" id="GO:0006520">
    <property type="term" value="P:amino acid metabolic process"/>
    <property type="evidence" value="ECO:0007669"/>
    <property type="project" value="InterPro"/>
</dbReference>
<keyword evidence="11" id="KW-1185">Reference proteome</keyword>
<dbReference type="Proteomes" id="UP000502998">
    <property type="component" value="Chromosome"/>
</dbReference>
<dbReference type="GO" id="GO:0005829">
    <property type="term" value="C:cytosol"/>
    <property type="evidence" value="ECO:0007669"/>
    <property type="project" value="TreeGrafter"/>
</dbReference>
<feature type="binding site" evidence="7">
    <location>
        <position position="265"/>
    </location>
    <ligand>
        <name>carbamoyl phosphate</name>
        <dbReference type="ChEBI" id="CHEBI:58228"/>
    </ligand>
</feature>
<evidence type="ECO:0000313" key="10">
    <source>
        <dbReference type="EMBL" id="BCA85750.1"/>
    </source>
</evidence>
<evidence type="ECO:0000259" key="9">
    <source>
        <dbReference type="Pfam" id="PF02729"/>
    </source>
</evidence>
<proteinExistence type="inferred from homology"/>
<evidence type="ECO:0000256" key="2">
    <source>
        <dbReference type="ARBA" id="ARBA00008896"/>
    </source>
</evidence>
<dbReference type="InterPro" id="IPR006130">
    <property type="entry name" value="Asp/Orn_carbamoylTrfase"/>
</dbReference>
<evidence type="ECO:0000259" key="8">
    <source>
        <dbReference type="Pfam" id="PF00185"/>
    </source>
</evidence>
<dbReference type="InterPro" id="IPR036901">
    <property type="entry name" value="Asp/Orn_carbamoylTrfase_sf"/>
</dbReference>
<evidence type="ECO:0000256" key="1">
    <source>
        <dbReference type="ARBA" id="ARBA00004852"/>
    </source>
</evidence>
<protein>
    <recommendedName>
        <fullName evidence="7">Aspartate carbamoyltransferase</fullName>
        <ecNumber evidence="7">2.1.3.2</ecNumber>
    </recommendedName>
    <alternativeName>
        <fullName evidence="7">Aspartate transcarbamylase</fullName>
        <shortName evidence="7">ATCase</shortName>
    </alternativeName>
</protein>
<comment type="pathway">
    <text evidence="1 7">Pyrimidine metabolism; UMP biosynthesis via de novo pathway; (S)-dihydroorotate from bicarbonate: step 2/3.</text>
</comment>
<feature type="binding site" evidence="7">
    <location>
        <position position="266"/>
    </location>
    <ligand>
        <name>carbamoyl phosphate</name>
        <dbReference type="ChEBI" id="CHEBI:58228"/>
    </ligand>
</feature>
<evidence type="ECO:0000313" key="11">
    <source>
        <dbReference type="Proteomes" id="UP000502998"/>
    </source>
</evidence>
<dbReference type="GO" id="GO:0016597">
    <property type="term" value="F:amino acid binding"/>
    <property type="evidence" value="ECO:0007669"/>
    <property type="project" value="InterPro"/>
</dbReference>
<reference evidence="10 11" key="1">
    <citation type="submission" date="2020-02" db="EMBL/GenBank/DDBJ databases">
        <title>Characterization of vanA genotype vancomycin-resistant Enterococcus saigonensis VE80.</title>
        <authorList>
            <person name="Harada T."/>
            <person name="Motooka D."/>
            <person name="Nakamura S."/>
            <person name="Yamamoto Y."/>
            <person name="Kawahara R."/>
            <person name="Kawatsu K."/>
        </authorList>
    </citation>
    <scope>NUCLEOTIDE SEQUENCE [LARGE SCALE GENOMIC DNA]</scope>
    <source>
        <strain evidence="10 11">VE80</strain>
    </source>
</reference>
<dbReference type="NCBIfam" id="NF002032">
    <property type="entry name" value="PRK00856.1"/>
    <property type="match status" value="1"/>
</dbReference>
<evidence type="ECO:0000256" key="7">
    <source>
        <dbReference type="HAMAP-Rule" id="MF_00001"/>
    </source>
</evidence>
<dbReference type="FunFam" id="3.40.50.1370:FF:000011">
    <property type="entry name" value="Aspartate carbamoyltransferase"/>
    <property type="match status" value="1"/>
</dbReference>
<feature type="domain" description="Aspartate/ornithine carbamoyltransferase Asp/Orn-binding" evidence="8">
    <location>
        <begin position="158"/>
        <end position="302"/>
    </location>
</feature>
<evidence type="ECO:0000256" key="6">
    <source>
        <dbReference type="ARBA" id="ARBA00048859"/>
    </source>
</evidence>
<keyword evidence="4 7" id="KW-0665">Pyrimidine biosynthesis</keyword>
<dbReference type="NCBIfam" id="TIGR00670">
    <property type="entry name" value="asp_carb_tr"/>
    <property type="match status" value="1"/>
</dbReference>
<feature type="binding site" evidence="7">
    <location>
        <position position="139"/>
    </location>
    <ligand>
        <name>carbamoyl phosphate</name>
        <dbReference type="ChEBI" id="CHEBI:58228"/>
    </ligand>
</feature>
<dbReference type="RefSeq" id="WP_173102990.1">
    <property type="nucleotide sequence ID" value="NZ_AP022822.1"/>
</dbReference>
<comment type="function">
    <text evidence="5 7">Catalyzes the condensation of carbamoyl phosphate and aspartate to form carbamoyl aspartate and inorganic phosphate, the committed step in the de novo pyrimidine nucleotide biosynthesis pathway.</text>
</comment>
<sequence>MIIQQERISLKHLLTVEALTDQEVMGLIRRGQEFKNGAKWTPEKDQYFATNLFFENSTRTHKSFDVAEKKLGIEVIEFDASTSSVQKGETLYDTVLTMSALGVDVAVIRHGDENYYDDLIQSKTIQCGIINGGDGSGQHPTQCLLDLMTIYEEFGRFEGLKVAIVGDITHSRVAKSNMQMLKRLGAQVFFSGPEQWYDEEFEVYGHYLPLDELVSEVDVMMMLRVQHERHDGNESFSKEGYHEQYGLTVGRAKKMKENAIIMHPAPVNRDVELADSLVEGYQARIIQQMTNGVFVRMAILEAVLAGRA</sequence>
<feature type="binding site" evidence="7">
    <location>
        <position position="172"/>
    </location>
    <ligand>
        <name>L-aspartate</name>
        <dbReference type="ChEBI" id="CHEBI:29991"/>
    </ligand>
</feature>
<gene>
    <name evidence="7 10" type="primary">pyrB</name>
    <name evidence="10" type="ORF">EsVE80_12730</name>
</gene>
<evidence type="ECO:0000256" key="3">
    <source>
        <dbReference type="ARBA" id="ARBA00022679"/>
    </source>
</evidence>
<feature type="binding site" evidence="7">
    <location>
        <position position="109"/>
    </location>
    <ligand>
        <name>carbamoyl phosphate</name>
        <dbReference type="ChEBI" id="CHEBI:58228"/>
    </ligand>
</feature>
<feature type="binding site" evidence="7">
    <location>
        <position position="59"/>
    </location>
    <ligand>
        <name>carbamoyl phosphate</name>
        <dbReference type="ChEBI" id="CHEBI:58228"/>
    </ligand>
</feature>
<comment type="similarity">
    <text evidence="2 7">Belongs to the aspartate/ornithine carbamoyltransferase superfamily. ATCase family.</text>
</comment>
<dbReference type="HAMAP" id="MF_00001">
    <property type="entry name" value="Asp_carb_tr"/>
    <property type="match status" value="1"/>
</dbReference>
<keyword evidence="3 7" id="KW-0808">Transferase</keyword>